<gene>
    <name evidence="1" type="ORF">dnl_06720</name>
</gene>
<evidence type="ECO:0000313" key="2">
    <source>
        <dbReference type="Proteomes" id="UP000663720"/>
    </source>
</evidence>
<dbReference type="EMBL" id="CP061799">
    <property type="protein sequence ID" value="QTA78450.1"/>
    <property type="molecule type" value="Genomic_DNA"/>
</dbReference>
<evidence type="ECO:0000313" key="1">
    <source>
        <dbReference type="EMBL" id="QTA78450.1"/>
    </source>
</evidence>
<sequence>MTCVTSITIFLKCSISSEIKKGKSRQGGIEPQEYMKYFEDSNLQPDADSGRKGTF</sequence>
<dbReference type="Proteomes" id="UP000663720">
    <property type="component" value="Chromosome"/>
</dbReference>
<name>A0A975GES9_9BACT</name>
<organism evidence="1 2">
    <name type="scientific">Desulfonema limicola</name>
    <dbReference type="NCBI Taxonomy" id="45656"/>
    <lineage>
        <taxon>Bacteria</taxon>
        <taxon>Pseudomonadati</taxon>
        <taxon>Thermodesulfobacteriota</taxon>
        <taxon>Desulfobacteria</taxon>
        <taxon>Desulfobacterales</taxon>
        <taxon>Desulfococcaceae</taxon>
        <taxon>Desulfonema</taxon>
    </lineage>
</organism>
<keyword evidence="2" id="KW-1185">Reference proteome</keyword>
<dbReference type="AlphaFoldDB" id="A0A975GES9"/>
<protein>
    <submittedName>
        <fullName evidence="1">Uncharacterized protein</fullName>
    </submittedName>
</protein>
<dbReference type="KEGG" id="dli:dnl_06720"/>
<reference evidence="1" key="1">
    <citation type="journal article" date="2021" name="Microb. Physiol.">
        <title>Proteogenomic Insights into the Physiology of Marine, Sulfate-Reducing, Filamentous Desulfonema limicola and Desulfonema magnum.</title>
        <authorList>
            <person name="Schnaars V."/>
            <person name="Wohlbrand L."/>
            <person name="Scheve S."/>
            <person name="Hinrichs C."/>
            <person name="Reinhardt R."/>
            <person name="Rabus R."/>
        </authorList>
    </citation>
    <scope>NUCLEOTIDE SEQUENCE</scope>
    <source>
        <strain evidence="1">5ac10</strain>
    </source>
</reference>
<proteinExistence type="predicted"/>
<accession>A0A975GES9</accession>